<evidence type="ECO:0000313" key="1">
    <source>
        <dbReference type="EMBL" id="CAH3182522.1"/>
    </source>
</evidence>
<accession>A0ABN8RYA7</accession>
<proteinExistence type="predicted"/>
<feature type="non-terminal residue" evidence="1">
    <location>
        <position position="1"/>
    </location>
</feature>
<sequence length="166" mass="18284">DPAGVFFPDLLFHLRVLDSVSLEDSEVPTGAFLFWVLDDGVDVELDVTGVEDHLPRLHVLPHKSGDSGSDLVQFEALDDPVSCRPEHLVNSCVLCSPVTQMVQLVSNNSLSLVLINHRDISVISKRGYLTVNRRTGIMIDLGVAVFVQTVWFALLSLRVALHDVTL</sequence>
<dbReference type="EMBL" id="CALNXI010002071">
    <property type="protein sequence ID" value="CAH3182522.1"/>
    <property type="molecule type" value="Genomic_DNA"/>
</dbReference>
<organism evidence="1 2">
    <name type="scientific">Porites evermanni</name>
    <dbReference type="NCBI Taxonomy" id="104178"/>
    <lineage>
        <taxon>Eukaryota</taxon>
        <taxon>Metazoa</taxon>
        <taxon>Cnidaria</taxon>
        <taxon>Anthozoa</taxon>
        <taxon>Hexacorallia</taxon>
        <taxon>Scleractinia</taxon>
        <taxon>Fungiina</taxon>
        <taxon>Poritidae</taxon>
        <taxon>Porites</taxon>
    </lineage>
</organism>
<protein>
    <submittedName>
        <fullName evidence="1">Uncharacterized protein</fullName>
    </submittedName>
</protein>
<keyword evidence="2" id="KW-1185">Reference proteome</keyword>
<reference evidence="1 2" key="1">
    <citation type="submission" date="2022-05" db="EMBL/GenBank/DDBJ databases">
        <authorList>
            <consortium name="Genoscope - CEA"/>
            <person name="William W."/>
        </authorList>
    </citation>
    <scope>NUCLEOTIDE SEQUENCE [LARGE SCALE GENOMIC DNA]</scope>
</reference>
<gene>
    <name evidence="1" type="ORF">PEVE_00014259</name>
</gene>
<comment type="caution">
    <text evidence="1">The sequence shown here is derived from an EMBL/GenBank/DDBJ whole genome shotgun (WGS) entry which is preliminary data.</text>
</comment>
<evidence type="ECO:0000313" key="2">
    <source>
        <dbReference type="Proteomes" id="UP001159427"/>
    </source>
</evidence>
<name>A0ABN8RYA7_9CNID</name>
<dbReference type="Proteomes" id="UP001159427">
    <property type="component" value="Unassembled WGS sequence"/>
</dbReference>